<name>A0A3P3W3B8_9FLAO</name>
<dbReference type="AlphaFoldDB" id="A0A3P3W3B8"/>
<evidence type="ECO:0000313" key="2">
    <source>
        <dbReference type="Proteomes" id="UP000271937"/>
    </source>
</evidence>
<comment type="caution">
    <text evidence="1">The sequence shown here is derived from an EMBL/GenBank/DDBJ whole genome shotgun (WGS) entry which is preliminary data.</text>
</comment>
<dbReference type="InterPro" id="IPR036287">
    <property type="entry name" value="Rv1873-like_sf"/>
</dbReference>
<dbReference type="RefSeq" id="WP_125014038.1">
    <property type="nucleotide sequence ID" value="NZ_RQVR01000025.1"/>
</dbReference>
<dbReference type="SUPFAM" id="SSF140736">
    <property type="entry name" value="Rv1873-like"/>
    <property type="match status" value="1"/>
</dbReference>
<dbReference type="Proteomes" id="UP000271937">
    <property type="component" value="Unassembled WGS sequence"/>
</dbReference>
<gene>
    <name evidence="1" type="ORF">EG849_14585</name>
</gene>
<protein>
    <submittedName>
        <fullName evidence="1">DUF1810 domain-containing protein</fullName>
    </submittedName>
</protein>
<accession>A0A3P3W3B8</accession>
<dbReference type="Pfam" id="PF08837">
    <property type="entry name" value="DUF1810"/>
    <property type="match status" value="1"/>
</dbReference>
<sequence>MYTVKGLARFLEAQNHTYLKALSEIKSGKKTSHWMWYVFPQLKGLGNSDMAQFYGIENLKEAQEYLEHPVLGKHLVDISEALLQIERKSANDIFGSPDDLKLWSSMTLFATADKTNPVFQAVLEKYFNNIPDKKTLELIEQYMT</sequence>
<dbReference type="InterPro" id="IPR014937">
    <property type="entry name" value="DUF1810"/>
</dbReference>
<dbReference type="OrthoDB" id="9801870at2"/>
<dbReference type="Gene3D" id="1.25.40.380">
    <property type="entry name" value="Protein of unknown function DUF1810"/>
    <property type="match status" value="1"/>
</dbReference>
<keyword evidence="2" id="KW-1185">Reference proteome</keyword>
<reference evidence="1 2" key="1">
    <citation type="submission" date="2018-11" db="EMBL/GenBank/DDBJ databases">
        <title>Flavobacterium sp. nov., YIM 102600 draft genome.</title>
        <authorList>
            <person name="Li G."/>
            <person name="Jiang Y."/>
        </authorList>
    </citation>
    <scope>NUCLEOTIDE SEQUENCE [LARGE SCALE GENOMIC DNA]</scope>
    <source>
        <strain evidence="1 2">YIM 102600</strain>
    </source>
</reference>
<evidence type="ECO:0000313" key="1">
    <source>
        <dbReference type="EMBL" id="RRJ88426.1"/>
    </source>
</evidence>
<dbReference type="PIRSF" id="PIRSF008546">
    <property type="entry name" value="UCP008546"/>
    <property type="match status" value="1"/>
</dbReference>
<proteinExistence type="predicted"/>
<organism evidence="1 2">
    <name type="scientific">Flavobacterium macacae</name>
    <dbReference type="NCBI Taxonomy" id="2488993"/>
    <lineage>
        <taxon>Bacteria</taxon>
        <taxon>Pseudomonadati</taxon>
        <taxon>Bacteroidota</taxon>
        <taxon>Flavobacteriia</taxon>
        <taxon>Flavobacteriales</taxon>
        <taxon>Flavobacteriaceae</taxon>
        <taxon>Flavobacterium</taxon>
    </lineage>
</organism>
<dbReference type="EMBL" id="RQVR01000025">
    <property type="protein sequence ID" value="RRJ88426.1"/>
    <property type="molecule type" value="Genomic_DNA"/>
</dbReference>